<keyword evidence="4" id="KW-0533">Nickel</keyword>
<evidence type="ECO:0000256" key="2">
    <source>
        <dbReference type="ARBA" id="ARBA00004897"/>
    </source>
</evidence>
<comment type="similarity">
    <text evidence="6">Belongs to the metallo-dependent hydrolases superfamily. Urease alpha subunit family.</text>
</comment>
<dbReference type="InterPro" id="IPR006680">
    <property type="entry name" value="Amidohydro-rel"/>
</dbReference>
<evidence type="ECO:0000313" key="9">
    <source>
        <dbReference type="Proteomes" id="UP000604046"/>
    </source>
</evidence>
<dbReference type="InterPro" id="IPR005848">
    <property type="entry name" value="Urease_asu"/>
</dbReference>
<protein>
    <recommendedName>
        <fullName evidence="3">urease</fullName>
        <ecNumber evidence="3">3.5.1.5</ecNumber>
    </recommendedName>
</protein>
<dbReference type="Pfam" id="PF01979">
    <property type="entry name" value="Amidohydro_1"/>
    <property type="match status" value="1"/>
</dbReference>
<comment type="caution">
    <text evidence="8">The sequence shown here is derived from an EMBL/GenBank/DDBJ whole genome shotgun (WGS) entry which is preliminary data.</text>
</comment>
<dbReference type="Proteomes" id="UP000604046">
    <property type="component" value="Unassembled WGS sequence"/>
</dbReference>
<keyword evidence="9" id="KW-1185">Reference proteome</keyword>
<evidence type="ECO:0000313" key="8">
    <source>
        <dbReference type="EMBL" id="CAE7226491.1"/>
    </source>
</evidence>
<comment type="caution">
    <text evidence="5">Lacks conserved residue(s) required for the propagation of feature annotation.</text>
</comment>
<dbReference type="GO" id="GO:0009039">
    <property type="term" value="F:urease activity"/>
    <property type="evidence" value="ECO:0007669"/>
    <property type="project" value="UniProtKB-EC"/>
</dbReference>
<dbReference type="InterPro" id="IPR011059">
    <property type="entry name" value="Metal-dep_hydrolase_composite"/>
</dbReference>
<dbReference type="OrthoDB" id="447454at2759"/>
<dbReference type="PANTHER" id="PTHR43440">
    <property type="entry name" value="UREASE"/>
    <property type="match status" value="1"/>
</dbReference>
<dbReference type="Gene3D" id="2.30.40.10">
    <property type="entry name" value="Urease, subunit C, domain 1"/>
    <property type="match status" value="1"/>
</dbReference>
<proteinExistence type="inferred from homology"/>
<sequence>MGKLRYGQAPMQSKVECRLVSWLKRITEEAMGRVGEVICRTWQTASKMKLQRGPLSEDEGSGNDNTRIKRYIAKYTINPALAHGMSHIIGSVEVGKLADLCLWQPAFFGSKPEMVIKGGTIAWAQMGDPNASIPTPQPVIMRPMFGSYGRAVGSSSLSFVSKAASEEASVQHYGLTKSLEPVRGTRSVQKKDMVLNDAMPQISVDPETFEVRADGELLTCQPVDTVPLGRMYFLFCVTARIGVGRAVTSPLGVLHGWRDAGLAAYLRNGAPLADWRELLKIYASECTIAARKVWGPTVARIYQDLGRRLPLRACGRDDHREVVEGHRIFGCAELLEKASLVLFLLLPKDVARTRRLSKQKKKKARISEEGFELRWAAHVDYFQKSWEACRHLQQRPLGIVFVDGDCDLEVARIEDHVQSCLQMMDARQSGSTKTPRSTGSWAVRAGSTFRVRRWSKLLRLKYQACCLRRRRLRNEDQGAGNRVNKAPQLLDGERVLDSFREPLLHMVTVGLVDSIPEMHGSGCCRFVICA</sequence>
<dbReference type="Gene3D" id="3.20.20.140">
    <property type="entry name" value="Metal-dependent hydrolases"/>
    <property type="match status" value="1"/>
</dbReference>
<feature type="domain" description="Urease" evidence="7">
    <location>
        <begin position="29"/>
        <end position="235"/>
    </location>
</feature>
<dbReference type="SUPFAM" id="SSF51556">
    <property type="entry name" value="Metallo-dependent hydrolases"/>
    <property type="match status" value="1"/>
</dbReference>
<dbReference type="PANTHER" id="PTHR43440:SF1">
    <property type="entry name" value="UREASE"/>
    <property type="match status" value="1"/>
</dbReference>
<evidence type="ECO:0000259" key="7">
    <source>
        <dbReference type="PROSITE" id="PS51368"/>
    </source>
</evidence>
<dbReference type="UniPathway" id="UPA00258">
    <property type="reaction ID" value="UER00370"/>
</dbReference>
<dbReference type="PROSITE" id="PS51368">
    <property type="entry name" value="UREASE_3"/>
    <property type="match status" value="1"/>
</dbReference>
<dbReference type="AlphaFoldDB" id="A0A812KFW4"/>
<dbReference type="InterPro" id="IPR050112">
    <property type="entry name" value="Urease_alpha_subunit"/>
</dbReference>
<comment type="pathway">
    <text evidence="2">Nitrogen metabolism; urea degradation; CO(2) and NH(3) from urea (urease route): step 1/1.</text>
</comment>
<evidence type="ECO:0000256" key="3">
    <source>
        <dbReference type="ARBA" id="ARBA00012934"/>
    </source>
</evidence>
<dbReference type="EMBL" id="CAJNDS010000668">
    <property type="protein sequence ID" value="CAE7226491.1"/>
    <property type="molecule type" value="Genomic_DNA"/>
</dbReference>
<evidence type="ECO:0000256" key="5">
    <source>
        <dbReference type="PROSITE-ProRule" id="PRU00700"/>
    </source>
</evidence>
<dbReference type="SUPFAM" id="SSF51338">
    <property type="entry name" value="Composite domain of metallo-dependent hydrolases"/>
    <property type="match status" value="1"/>
</dbReference>
<dbReference type="EC" id="3.5.1.5" evidence="3"/>
<reference evidence="8" key="1">
    <citation type="submission" date="2021-02" db="EMBL/GenBank/DDBJ databases">
        <authorList>
            <person name="Dougan E. K."/>
            <person name="Rhodes N."/>
            <person name="Thang M."/>
            <person name="Chan C."/>
        </authorList>
    </citation>
    <scope>NUCLEOTIDE SEQUENCE</scope>
</reference>
<gene>
    <name evidence="8" type="primary">ureC</name>
    <name evidence="8" type="ORF">SNAT2548_LOCUS8815</name>
</gene>
<name>A0A812KFW4_9DINO</name>
<organism evidence="8 9">
    <name type="scientific">Symbiodinium natans</name>
    <dbReference type="NCBI Taxonomy" id="878477"/>
    <lineage>
        <taxon>Eukaryota</taxon>
        <taxon>Sar</taxon>
        <taxon>Alveolata</taxon>
        <taxon>Dinophyceae</taxon>
        <taxon>Suessiales</taxon>
        <taxon>Symbiodiniaceae</taxon>
        <taxon>Symbiodinium</taxon>
    </lineage>
</organism>
<dbReference type="InterPro" id="IPR017951">
    <property type="entry name" value="Urease_asu_c"/>
</dbReference>
<evidence type="ECO:0000256" key="6">
    <source>
        <dbReference type="RuleBase" id="RU004158"/>
    </source>
</evidence>
<dbReference type="GO" id="GO:0043419">
    <property type="term" value="P:urea catabolic process"/>
    <property type="evidence" value="ECO:0007669"/>
    <property type="project" value="UniProtKB-UniPathway"/>
</dbReference>
<comment type="cofactor">
    <cofactor evidence="1">
        <name>Ni cation</name>
        <dbReference type="ChEBI" id="CHEBI:25516"/>
    </cofactor>
</comment>
<accession>A0A812KFW4</accession>
<evidence type="ECO:0000256" key="4">
    <source>
        <dbReference type="ARBA" id="ARBA00022596"/>
    </source>
</evidence>
<dbReference type="InterPro" id="IPR032466">
    <property type="entry name" value="Metal_Hydrolase"/>
</dbReference>
<dbReference type="GO" id="GO:0016151">
    <property type="term" value="F:nickel cation binding"/>
    <property type="evidence" value="ECO:0007669"/>
    <property type="project" value="InterPro"/>
</dbReference>
<evidence type="ECO:0000256" key="1">
    <source>
        <dbReference type="ARBA" id="ARBA00001948"/>
    </source>
</evidence>
<dbReference type="PRINTS" id="PR01752">
    <property type="entry name" value="UREASE"/>
</dbReference>